<evidence type="ECO:0000256" key="2">
    <source>
        <dbReference type="ARBA" id="ARBA00022475"/>
    </source>
</evidence>
<comment type="subcellular location">
    <subcellularLocation>
        <location evidence="1">Cell membrane</location>
        <topology evidence="1">Multi-pass membrane protein</topology>
    </subcellularLocation>
</comment>
<keyword evidence="2" id="KW-1003">Cell membrane</keyword>
<feature type="transmembrane region" description="Helical" evidence="6">
    <location>
        <begin position="125"/>
        <end position="150"/>
    </location>
</feature>
<evidence type="ECO:0000256" key="1">
    <source>
        <dbReference type="ARBA" id="ARBA00004651"/>
    </source>
</evidence>
<feature type="transmembrane region" description="Helical" evidence="6">
    <location>
        <begin position="310"/>
        <end position="327"/>
    </location>
</feature>
<gene>
    <name evidence="7" type="ORF">BC643_1115</name>
</gene>
<organism evidence="7 8">
    <name type="scientific">Mangrovibacterium diazotrophicum</name>
    <dbReference type="NCBI Taxonomy" id="1261403"/>
    <lineage>
        <taxon>Bacteria</taxon>
        <taxon>Pseudomonadati</taxon>
        <taxon>Bacteroidota</taxon>
        <taxon>Bacteroidia</taxon>
        <taxon>Marinilabiliales</taxon>
        <taxon>Prolixibacteraceae</taxon>
        <taxon>Mangrovibacterium</taxon>
    </lineage>
</organism>
<dbReference type="AlphaFoldDB" id="A0A419W5P1"/>
<feature type="transmembrane region" description="Helical" evidence="6">
    <location>
        <begin position="162"/>
        <end position="178"/>
    </location>
</feature>
<dbReference type="GO" id="GO:0005886">
    <property type="term" value="C:plasma membrane"/>
    <property type="evidence" value="ECO:0007669"/>
    <property type="project" value="UniProtKB-SubCell"/>
</dbReference>
<feature type="transmembrane region" description="Helical" evidence="6">
    <location>
        <begin position="347"/>
        <end position="370"/>
    </location>
</feature>
<dbReference type="OrthoDB" id="813918at2"/>
<feature type="transmembrane region" description="Helical" evidence="6">
    <location>
        <begin position="12"/>
        <end position="34"/>
    </location>
</feature>
<feature type="transmembrane region" description="Helical" evidence="6">
    <location>
        <begin position="54"/>
        <end position="72"/>
    </location>
</feature>
<keyword evidence="3 6" id="KW-0812">Transmembrane</keyword>
<feature type="transmembrane region" description="Helical" evidence="6">
    <location>
        <begin position="184"/>
        <end position="205"/>
    </location>
</feature>
<dbReference type="RefSeq" id="WP_120272146.1">
    <property type="nucleotide sequence ID" value="NZ_RAPN01000001.1"/>
</dbReference>
<proteinExistence type="predicted"/>
<accession>A0A419W5P1</accession>
<feature type="transmembrane region" description="Helical" evidence="6">
    <location>
        <begin position="226"/>
        <end position="244"/>
    </location>
</feature>
<dbReference type="PANTHER" id="PTHR30250">
    <property type="entry name" value="PST FAMILY PREDICTED COLANIC ACID TRANSPORTER"/>
    <property type="match status" value="1"/>
</dbReference>
<name>A0A419W5P1_9BACT</name>
<feature type="transmembrane region" description="Helical" evidence="6">
    <location>
        <begin position="435"/>
        <end position="457"/>
    </location>
</feature>
<protein>
    <submittedName>
        <fullName evidence="7">O-antigen/teichoic acid export membrane protein</fullName>
    </submittedName>
</protein>
<evidence type="ECO:0000313" key="7">
    <source>
        <dbReference type="EMBL" id="RKD90772.1"/>
    </source>
</evidence>
<dbReference type="InterPro" id="IPR002797">
    <property type="entry name" value="Polysacc_synth"/>
</dbReference>
<evidence type="ECO:0000256" key="5">
    <source>
        <dbReference type="ARBA" id="ARBA00023136"/>
    </source>
</evidence>
<comment type="caution">
    <text evidence="7">The sequence shown here is derived from an EMBL/GenBank/DDBJ whole genome shotgun (WGS) entry which is preliminary data.</text>
</comment>
<dbReference type="PANTHER" id="PTHR30250:SF11">
    <property type="entry name" value="O-ANTIGEN TRANSPORTER-RELATED"/>
    <property type="match status" value="1"/>
</dbReference>
<evidence type="ECO:0000256" key="4">
    <source>
        <dbReference type="ARBA" id="ARBA00022989"/>
    </source>
</evidence>
<feature type="transmembrane region" description="Helical" evidence="6">
    <location>
        <begin position="93"/>
        <end position="113"/>
    </location>
</feature>
<feature type="transmembrane region" description="Helical" evidence="6">
    <location>
        <begin position="377"/>
        <end position="400"/>
    </location>
</feature>
<dbReference type="Pfam" id="PF01943">
    <property type="entry name" value="Polysacc_synt"/>
    <property type="match status" value="1"/>
</dbReference>
<reference evidence="7 8" key="1">
    <citation type="submission" date="2018-09" db="EMBL/GenBank/DDBJ databases">
        <title>Genomic Encyclopedia of Archaeal and Bacterial Type Strains, Phase II (KMG-II): from individual species to whole genera.</title>
        <authorList>
            <person name="Goeker M."/>
        </authorList>
    </citation>
    <scope>NUCLEOTIDE SEQUENCE [LARGE SCALE GENOMIC DNA]</scope>
    <source>
        <strain evidence="7 8">DSM 27148</strain>
    </source>
</reference>
<sequence>MKNKQITYFANSFIWGVVAKIIDALIKFATIPLLLNYFGDENYGLLTLAIATNAYIQLLDLGMNTGAVKFFSQWIVKKEYDLIDRVARTNYTFYLIIGLINASILICLATIGADIFKISLDQFHIFQKLLLIMALFSLFNWVTFVFNQLLIADEKIAYTQKWLSIKAIANLIIVFLTLKLKLSLIQYFTLFCFINIILFLPYYITCKKNQLLKSLIPGFHWKEFSAVFRYSMAIFAMSLFQFTATQSRPLVLGMFSKEGLSILAEYRIIEVFPIFIISIGGILISILLPKTAKAIEEKNKKEVERIAYQGTKYTSIIVILLCLPIILNSTEIIRLYVGDSYTNLSVWLSIWVATITLFLHGSPSASLVLATGKTRMLVYSSAIACTVSIILNALLCSYYGVGSAVIGYLVYIVIQMAFYYFYFNHKILELNSLKVFKSFVIPTSIGFAALGCVWMLNIQLPNLYLQVASKSLIWFAVFAAILHFTKTLRVDQLVTIISRTKE</sequence>
<feature type="transmembrane region" description="Helical" evidence="6">
    <location>
        <begin position="406"/>
        <end position="423"/>
    </location>
</feature>
<feature type="transmembrane region" description="Helical" evidence="6">
    <location>
        <begin position="264"/>
        <end position="289"/>
    </location>
</feature>
<evidence type="ECO:0000313" key="8">
    <source>
        <dbReference type="Proteomes" id="UP000283387"/>
    </source>
</evidence>
<keyword evidence="4 6" id="KW-1133">Transmembrane helix</keyword>
<feature type="transmembrane region" description="Helical" evidence="6">
    <location>
        <begin position="463"/>
        <end position="484"/>
    </location>
</feature>
<keyword evidence="8" id="KW-1185">Reference proteome</keyword>
<evidence type="ECO:0000256" key="3">
    <source>
        <dbReference type="ARBA" id="ARBA00022692"/>
    </source>
</evidence>
<dbReference type="EMBL" id="RAPN01000001">
    <property type="protein sequence ID" value="RKD90772.1"/>
    <property type="molecule type" value="Genomic_DNA"/>
</dbReference>
<dbReference type="InterPro" id="IPR050833">
    <property type="entry name" value="Poly_Biosynth_Transport"/>
</dbReference>
<dbReference type="Proteomes" id="UP000283387">
    <property type="component" value="Unassembled WGS sequence"/>
</dbReference>
<keyword evidence="5 6" id="KW-0472">Membrane</keyword>
<evidence type="ECO:0000256" key="6">
    <source>
        <dbReference type="SAM" id="Phobius"/>
    </source>
</evidence>